<gene>
    <name evidence="3" type="ORF">NCGR_LOCUS11089</name>
</gene>
<comment type="caution">
    <text evidence="3">The sequence shown here is derived from an EMBL/GenBank/DDBJ whole genome shotgun (WGS) entry which is preliminary data.</text>
</comment>
<reference evidence="3" key="1">
    <citation type="submission" date="2020-10" db="EMBL/GenBank/DDBJ databases">
        <authorList>
            <person name="Han B."/>
            <person name="Lu T."/>
            <person name="Zhao Q."/>
            <person name="Huang X."/>
            <person name="Zhao Y."/>
        </authorList>
    </citation>
    <scope>NUCLEOTIDE SEQUENCE</scope>
</reference>
<feature type="compositionally biased region" description="Acidic residues" evidence="1">
    <location>
        <begin position="421"/>
        <end position="458"/>
    </location>
</feature>
<organism evidence="3 4">
    <name type="scientific">Miscanthus lutarioriparius</name>
    <dbReference type="NCBI Taxonomy" id="422564"/>
    <lineage>
        <taxon>Eukaryota</taxon>
        <taxon>Viridiplantae</taxon>
        <taxon>Streptophyta</taxon>
        <taxon>Embryophyta</taxon>
        <taxon>Tracheophyta</taxon>
        <taxon>Spermatophyta</taxon>
        <taxon>Magnoliopsida</taxon>
        <taxon>Liliopsida</taxon>
        <taxon>Poales</taxon>
        <taxon>Poaceae</taxon>
        <taxon>PACMAD clade</taxon>
        <taxon>Panicoideae</taxon>
        <taxon>Andropogonodae</taxon>
        <taxon>Andropogoneae</taxon>
        <taxon>Saccharinae</taxon>
        <taxon>Miscanthus</taxon>
    </lineage>
</organism>
<dbReference type="InterPro" id="IPR025452">
    <property type="entry name" value="DUF4218"/>
</dbReference>
<evidence type="ECO:0000259" key="2">
    <source>
        <dbReference type="Pfam" id="PF13960"/>
    </source>
</evidence>
<sequence>MEHLMLNGIWKEYKVWDHHGESVSDSDDSDDDMEDHDEYDLREMVNDFGNAMNANLGSFDGSSPGLQDDMTTSTGPTEEASKFYRLLEEADHELYPECSTFSTLSFIVQMMNIKCLYDLSGNAMDALFTLFWKGMLPELCNFFREICSKVLDVEILKRPDSSIAITLCKLEKIFPPSMFDVMMHLPIHLAQQAMMEMNELNKAQAYVLKNCEEAAPYTGIYKEYLRTQSTRNVDKRHEKEFFQWFKNHIPAMYSKGDPSVSDELFDLARGSYTRVTHFSSYMVNGWRFNTRDKDALFQAQNSGVYVKGDEGTRNKYYFGVLTDTVELLYGTHKVVLFKCEWLSTDEPYVLASQAEQVYYVNDTQDPKCPKAYQENEVITVPNPNTIEDDDTSILNTPQVEAEVEGRAMAVEGNPILHYEGDVEDEDEQQESESDDSQGGEYMDSDDEDSESEEEIDDD</sequence>
<dbReference type="PANTHER" id="PTHR48258">
    <property type="entry name" value="DUF4218 DOMAIN-CONTAINING PROTEIN-RELATED"/>
    <property type="match status" value="1"/>
</dbReference>
<evidence type="ECO:0000313" key="3">
    <source>
        <dbReference type="EMBL" id="CAD6216938.1"/>
    </source>
</evidence>
<name>A0A811N1W5_9POAL</name>
<dbReference type="PANTHER" id="PTHR48258:SF3">
    <property type="entry name" value="FK506-BINDING PROTEIN 4-LIKE ISOFORM X1"/>
    <property type="match status" value="1"/>
</dbReference>
<feature type="domain" description="DUF4218" evidence="2">
    <location>
        <begin position="146"/>
        <end position="195"/>
    </location>
</feature>
<dbReference type="AlphaFoldDB" id="A0A811N1W5"/>
<accession>A0A811N1W5</accession>
<feature type="region of interest" description="Disordered" evidence="1">
    <location>
        <begin position="409"/>
        <end position="458"/>
    </location>
</feature>
<keyword evidence="4" id="KW-1185">Reference proteome</keyword>
<proteinExistence type="predicted"/>
<dbReference type="OrthoDB" id="673136at2759"/>
<evidence type="ECO:0000313" key="4">
    <source>
        <dbReference type="Proteomes" id="UP000604825"/>
    </source>
</evidence>
<dbReference type="EMBL" id="CAJGYO010000003">
    <property type="protein sequence ID" value="CAD6216938.1"/>
    <property type="molecule type" value="Genomic_DNA"/>
</dbReference>
<protein>
    <recommendedName>
        <fullName evidence="2">DUF4218 domain-containing protein</fullName>
    </recommendedName>
</protein>
<dbReference type="Pfam" id="PF13960">
    <property type="entry name" value="DUF4218"/>
    <property type="match status" value="1"/>
</dbReference>
<dbReference type="Proteomes" id="UP000604825">
    <property type="component" value="Unassembled WGS sequence"/>
</dbReference>
<evidence type="ECO:0000256" key="1">
    <source>
        <dbReference type="SAM" id="MobiDB-lite"/>
    </source>
</evidence>